<accession>A0AAV5C6L0</accession>
<keyword evidence="2" id="KW-0645">Protease</keyword>
<dbReference type="InterPro" id="IPR029058">
    <property type="entry name" value="AB_hydrolase_fold"/>
</dbReference>
<dbReference type="PANTHER" id="PTHR11802:SF217">
    <property type="entry name" value="CARBOXYPEPTIDASE"/>
    <property type="match status" value="1"/>
</dbReference>
<dbReference type="PROSITE" id="PS00131">
    <property type="entry name" value="CARBOXYPEPT_SER_SER"/>
    <property type="match status" value="1"/>
</dbReference>
<dbReference type="SUPFAM" id="SSF53474">
    <property type="entry name" value="alpha/beta-Hydrolases"/>
    <property type="match status" value="1"/>
</dbReference>
<sequence length="486" mass="51834">MSLDTEKFKKVLVNLILKYCAGTLTAAEPSVATDCHNMACLLPRVAGASLLVVLLTTTSPTSPAEAQTFPASARPTRSGYLNVTSTNSLYFAFYEATDPVTTPPAAAALLVWLQGGPGCSSLIGNFAELGPYLLLDNATSLTRNPDAWTRRFGVVFLDNPLGAGFSAPASDADVPTNESTIAAHLLAALQSFMALDTSFRSRPLFLTGESYAGKYIPAAAAHILRANARLPEKQRVNLRGVAIGNGMTHPVAQVTVHADQAYFAGLINAKQKAAVEAMQDRTVRLVGLGKWTEARNERNRIISFFRNVTGVATPFNYARDTPYPTRPLRDFFNTDEARSALGVKRNTTWTRCSGAVSTALAGGVMRSVKRDVEAVLVNGGMRVLLFQGVFDLHSGPASVEAWVRELDWPGLPAFMEAERVVWRVGDHGQQQLAGYVQASGPLANVIIVGAGHMAAGDNRPAAQAMIEGWVMQTGPFAGGGALPSLS</sequence>
<dbReference type="PRINTS" id="PR00724">
    <property type="entry name" value="CRBOXYPTASEC"/>
</dbReference>
<gene>
    <name evidence="3" type="primary">ga10411</name>
    <name evidence="3" type="ORF">PR202_ga10411</name>
</gene>
<evidence type="ECO:0000313" key="3">
    <source>
        <dbReference type="EMBL" id="GJM93821.1"/>
    </source>
</evidence>
<dbReference type="Proteomes" id="UP001054889">
    <property type="component" value="Unassembled WGS sequence"/>
</dbReference>
<reference evidence="3" key="1">
    <citation type="journal article" date="2018" name="DNA Res.">
        <title>Multiple hybrid de novo genome assembly of finger millet, an orphan allotetraploid crop.</title>
        <authorList>
            <person name="Hatakeyama M."/>
            <person name="Aluri S."/>
            <person name="Balachadran M.T."/>
            <person name="Sivarajan S.R."/>
            <person name="Patrignani A."/>
            <person name="Gruter S."/>
            <person name="Poveda L."/>
            <person name="Shimizu-Inatsugi R."/>
            <person name="Baeten J."/>
            <person name="Francoijs K.J."/>
            <person name="Nataraja K.N."/>
            <person name="Reddy Y.A.N."/>
            <person name="Phadnis S."/>
            <person name="Ravikumar R.L."/>
            <person name="Schlapbach R."/>
            <person name="Sreeman S.M."/>
            <person name="Shimizu K.K."/>
        </authorList>
    </citation>
    <scope>NUCLEOTIDE SEQUENCE</scope>
</reference>
<dbReference type="Pfam" id="PF00450">
    <property type="entry name" value="Peptidase_S10"/>
    <property type="match status" value="1"/>
</dbReference>
<protein>
    <recommendedName>
        <fullName evidence="2">Carboxypeptidase</fullName>
        <ecNumber evidence="2">3.4.16.-</ecNumber>
    </recommendedName>
</protein>
<dbReference type="GO" id="GO:0006508">
    <property type="term" value="P:proteolysis"/>
    <property type="evidence" value="ECO:0007669"/>
    <property type="project" value="UniProtKB-KW"/>
</dbReference>
<proteinExistence type="inferred from homology"/>
<dbReference type="EC" id="3.4.16.-" evidence="2"/>
<keyword evidence="2" id="KW-0378">Hydrolase</keyword>
<keyword evidence="4" id="KW-1185">Reference proteome</keyword>
<evidence type="ECO:0000256" key="2">
    <source>
        <dbReference type="RuleBase" id="RU361156"/>
    </source>
</evidence>
<evidence type="ECO:0000256" key="1">
    <source>
        <dbReference type="ARBA" id="ARBA00009431"/>
    </source>
</evidence>
<dbReference type="InterPro" id="IPR001563">
    <property type="entry name" value="Peptidase_S10"/>
</dbReference>
<dbReference type="GO" id="GO:0004185">
    <property type="term" value="F:serine-type carboxypeptidase activity"/>
    <property type="evidence" value="ECO:0007669"/>
    <property type="project" value="UniProtKB-UniRule"/>
</dbReference>
<keyword evidence="2" id="KW-0121">Carboxypeptidase</keyword>
<dbReference type="EMBL" id="BQKI01000004">
    <property type="protein sequence ID" value="GJM93821.1"/>
    <property type="molecule type" value="Genomic_DNA"/>
</dbReference>
<dbReference type="InterPro" id="IPR018202">
    <property type="entry name" value="Ser_caboxypep_ser_AS"/>
</dbReference>
<dbReference type="Gene3D" id="3.40.50.1820">
    <property type="entry name" value="alpha/beta hydrolase"/>
    <property type="match status" value="1"/>
</dbReference>
<name>A0AAV5C6L0_ELECO</name>
<reference evidence="3" key="2">
    <citation type="submission" date="2021-12" db="EMBL/GenBank/DDBJ databases">
        <title>Resequencing data analysis of finger millet.</title>
        <authorList>
            <person name="Hatakeyama M."/>
            <person name="Aluri S."/>
            <person name="Balachadran M.T."/>
            <person name="Sivarajan S.R."/>
            <person name="Poveda L."/>
            <person name="Shimizu-Inatsugi R."/>
            <person name="Schlapbach R."/>
            <person name="Sreeman S.M."/>
            <person name="Shimizu K.K."/>
        </authorList>
    </citation>
    <scope>NUCLEOTIDE SEQUENCE</scope>
</reference>
<dbReference type="PANTHER" id="PTHR11802">
    <property type="entry name" value="SERINE PROTEASE FAMILY S10 SERINE CARBOXYPEPTIDASE"/>
    <property type="match status" value="1"/>
</dbReference>
<comment type="similarity">
    <text evidence="1 2">Belongs to the peptidase S10 family.</text>
</comment>
<evidence type="ECO:0000313" key="4">
    <source>
        <dbReference type="Proteomes" id="UP001054889"/>
    </source>
</evidence>
<dbReference type="AlphaFoldDB" id="A0AAV5C6L0"/>
<comment type="caution">
    <text evidence="3">The sequence shown here is derived from an EMBL/GenBank/DDBJ whole genome shotgun (WGS) entry which is preliminary data.</text>
</comment>
<organism evidence="3 4">
    <name type="scientific">Eleusine coracana subsp. coracana</name>
    <dbReference type="NCBI Taxonomy" id="191504"/>
    <lineage>
        <taxon>Eukaryota</taxon>
        <taxon>Viridiplantae</taxon>
        <taxon>Streptophyta</taxon>
        <taxon>Embryophyta</taxon>
        <taxon>Tracheophyta</taxon>
        <taxon>Spermatophyta</taxon>
        <taxon>Magnoliopsida</taxon>
        <taxon>Liliopsida</taxon>
        <taxon>Poales</taxon>
        <taxon>Poaceae</taxon>
        <taxon>PACMAD clade</taxon>
        <taxon>Chloridoideae</taxon>
        <taxon>Cynodonteae</taxon>
        <taxon>Eleusininae</taxon>
        <taxon>Eleusine</taxon>
    </lineage>
</organism>